<feature type="domain" description="Integrase catalytic" evidence="1">
    <location>
        <begin position="150"/>
        <end position="343"/>
    </location>
</feature>
<evidence type="ECO:0000259" key="1">
    <source>
        <dbReference type="PROSITE" id="PS50994"/>
    </source>
</evidence>
<protein>
    <recommendedName>
        <fullName evidence="1">Integrase catalytic domain-containing protein</fullName>
    </recommendedName>
</protein>
<evidence type="ECO:0000313" key="2">
    <source>
        <dbReference type="EMBL" id="OGZ69929.1"/>
    </source>
</evidence>
<sequence length="410" mass="47770">MQSRNQYLQEVRSEYLKTKSKKKRGELLDEAEDRTKLERKYLTQKLRPKSNIDNLPAKRKKRPQIYDNSVKPALVKMWRIFDHPCGQRLETSLKNETEKLRKLGELSCSDEVAKKLRKMGSATIDRKLKHQKEIEIAKAKYHKKKNPLLYQKIPVKVFVDQDRSVMGNMQIDLVEHCGASAAGQFVCTLDATDISSGWTEQEAAWGKGQENTKTGIDLARGRCPFSWAEIHSDGGTEFINAHLYAYSVDTGIDFSRSRAYKKNDNCLVEQKNYTHVRRLVGYLRYDTLEEMDLINDLYRGPSRLYKNFFQPVIKLISKTRIGGKLHRKYDKPKTPYQRIMESDEVSNEKKEGLRAIYLTLNPAKLKREIEKKTNTIFKFYQTKINSQKVEEKKKISVRFSEVCRTPVSVR</sequence>
<accession>A0A1G2I5H7</accession>
<dbReference type="PROSITE" id="PS50994">
    <property type="entry name" value="INTEGRASE"/>
    <property type="match status" value="1"/>
</dbReference>
<evidence type="ECO:0000313" key="3">
    <source>
        <dbReference type="Proteomes" id="UP000179214"/>
    </source>
</evidence>
<organism evidence="2 3">
    <name type="scientific">Candidatus Staskawiczbacteria bacterium RIFCSPHIGHO2_12_FULL_38_11</name>
    <dbReference type="NCBI Taxonomy" id="1802209"/>
    <lineage>
        <taxon>Bacteria</taxon>
        <taxon>Candidatus Staskawicziibacteriota</taxon>
    </lineage>
</organism>
<dbReference type="InterPro" id="IPR036397">
    <property type="entry name" value="RNaseH_sf"/>
</dbReference>
<dbReference type="Gene3D" id="3.30.420.10">
    <property type="entry name" value="Ribonuclease H-like superfamily/Ribonuclease H"/>
    <property type="match status" value="1"/>
</dbReference>
<dbReference type="EMBL" id="MHOV01000023">
    <property type="protein sequence ID" value="OGZ69929.1"/>
    <property type="molecule type" value="Genomic_DNA"/>
</dbReference>
<dbReference type="GO" id="GO:0003676">
    <property type="term" value="F:nucleic acid binding"/>
    <property type="evidence" value="ECO:0007669"/>
    <property type="project" value="InterPro"/>
</dbReference>
<name>A0A1G2I5H7_9BACT</name>
<reference evidence="2 3" key="1">
    <citation type="journal article" date="2016" name="Nat. Commun.">
        <title>Thousands of microbial genomes shed light on interconnected biogeochemical processes in an aquifer system.</title>
        <authorList>
            <person name="Anantharaman K."/>
            <person name="Brown C.T."/>
            <person name="Hug L.A."/>
            <person name="Sharon I."/>
            <person name="Castelle C.J."/>
            <person name="Probst A.J."/>
            <person name="Thomas B.C."/>
            <person name="Singh A."/>
            <person name="Wilkins M.J."/>
            <person name="Karaoz U."/>
            <person name="Brodie E.L."/>
            <person name="Williams K.H."/>
            <person name="Hubbard S.S."/>
            <person name="Banfield J.F."/>
        </authorList>
    </citation>
    <scope>NUCLEOTIDE SEQUENCE [LARGE SCALE GENOMIC DNA]</scope>
</reference>
<dbReference type="Proteomes" id="UP000179214">
    <property type="component" value="Unassembled WGS sequence"/>
</dbReference>
<dbReference type="GO" id="GO:0015074">
    <property type="term" value="P:DNA integration"/>
    <property type="evidence" value="ECO:0007669"/>
    <property type="project" value="InterPro"/>
</dbReference>
<dbReference type="InterPro" id="IPR012337">
    <property type="entry name" value="RNaseH-like_sf"/>
</dbReference>
<comment type="caution">
    <text evidence="2">The sequence shown here is derived from an EMBL/GenBank/DDBJ whole genome shotgun (WGS) entry which is preliminary data.</text>
</comment>
<dbReference type="AlphaFoldDB" id="A0A1G2I5H7"/>
<dbReference type="InterPro" id="IPR001584">
    <property type="entry name" value="Integrase_cat-core"/>
</dbReference>
<gene>
    <name evidence="2" type="ORF">A3F47_01315</name>
</gene>
<proteinExistence type="predicted"/>
<dbReference type="SUPFAM" id="SSF53098">
    <property type="entry name" value="Ribonuclease H-like"/>
    <property type="match status" value="1"/>
</dbReference>